<name>A0A0D0DWW3_9AGAM</name>
<reference evidence="4" key="2">
    <citation type="submission" date="2015-01" db="EMBL/GenBank/DDBJ databases">
        <title>Evolutionary Origins and Diversification of the Mycorrhizal Mutualists.</title>
        <authorList>
            <consortium name="DOE Joint Genome Institute"/>
            <consortium name="Mycorrhizal Genomics Consortium"/>
            <person name="Kohler A."/>
            <person name="Kuo A."/>
            <person name="Nagy L.G."/>
            <person name="Floudas D."/>
            <person name="Copeland A."/>
            <person name="Barry K.W."/>
            <person name="Cichocki N."/>
            <person name="Veneault-Fourrey C."/>
            <person name="LaButti K."/>
            <person name="Lindquist E.A."/>
            <person name="Lipzen A."/>
            <person name="Lundell T."/>
            <person name="Morin E."/>
            <person name="Murat C."/>
            <person name="Riley R."/>
            <person name="Ohm R."/>
            <person name="Sun H."/>
            <person name="Tunlid A."/>
            <person name="Henrissat B."/>
            <person name="Grigoriev I.V."/>
            <person name="Hibbett D.S."/>
            <person name="Martin F."/>
        </authorList>
    </citation>
    <scope>NUCLEOTIDE SEQUENCE [LARGE SCALE GENOMIC DNA]</scope>
    <source>
        <strain evidence="4">Ve08.2h10</strain>
    </source>
</reference>
<dbReference type="HOGENOM" id="CLU_120161_2_1_1"/>
<dbReference type="InterPro" id="IPR045108">
    <property type="entry name" value="TXNDC17-like"/>
</dbReference>
<dbReference type="InterPro" id="IPR010357">
    <property type="entry name" value="TXNDC17_dom"/>
</dbReference>
<dbReference type="InterPro" id="IPR036249">
    <property type="entry name" value="Thioredoxin-like_sf"/>
</dbReference>
<dbReference type="Proteomes" id="UP000054538">
    <property type="component" value="Unassembled WGS sequence"/>
</dbReference>
<dbReference type="PANTHER" id="PTHR12452">
    <property type="entry name" value="42-9-9 PROTEIN-RELATED"/>
    <property type="match status" value="1"/>
</dbReference>
<feature type="domain" description="Thioredoxin" evidence="2">
    <location>
        <begin position="11"/>
        <end position="111"/>
    </location>
</feature>
<dbReference type="Pfam" id="PF06110">
    <property type="entry name" value="TXD17-like_Trx"/>
    <property type="match status" value="1"/>
</dbReference>
<reference evidence="3 4" key="1">
    <citation type="submission" date="2014-04" db="EMBL/GenBank/DDBJ databases">
        <authorList>
            <consortium name="DOE Joint Genome Institute"/>
            <person name="Kuo A."/>
            <person name="Kohler A."/>
            <person name="Jargeat P."/>
            <person name="Nagy L.G."/>
            <person name="Floudas D."/>
            <person name="Copeland A."/>
            <person name="Barry K.W."/>
            <person name="Cichocki N."/>
            <person name="Veneault-Fourrey C."/>
            <person name="LaButti K."/>
            <person name="Lindquist E.A."/>
            <person name="Lipzen A."/>
            <person name="Lundell T."/>
            <person name="Morin E."/>
            <person name="Murat C."/>
            <person name="Sun H."/>
            <person name="Tunlid A."/>
            <person name="Henrissat B."/>
            <person name="Grigoriev I.V."/>
            <person name="Hibbett D.S."/>
            <person name="Martin F."/>
            <person name="Nordberg H.P."/>
            <person name="Cantor M.N."/>
            <person name="Hua S.X."/>
        </authorList>
    </citation>
    <scope>NUCLEOTIDE SEQUENCE [LARGE SCALE GENOMIC DNA]</scope>
    <source>
        <strain evidence="3 4">Ve08.2h10</strain>
    </source>
</reference>
<evidence type="ECO:0000259" key="2">
    <source>
        <dbReference type="Pfam" id="PF06110"/>
    </source>
</evidence>
<dbReference type="SUPFAM" id="SSF52833">
    <property type="entry name" value="Thioredoxin-like"/>
    <property type="match status" value="1"/>
</dbReference>
<accession>A0A0D0DWW3</accession>
<dbReference type="OrthoDB" id="78947at2759"/>
<evidence type="ECO:0000313" key="3">
    <source>
        <dbReference type="EMBL" id="KIK87035.1"/>
    </source>
</evidence>
<organism evidence="3 4">
    <name type="scientific">Paxillus rubicundulus Ve08.2h10</name>
    <dbReference type="NCBI Taxonomy" id="930991"/>
    <lineage>
        <taxon>Eukaryota</taxon>
        <taxon>Fungi</taxon>
        <taxon>Dikarya</taxon>
        <taxon>Basidiomycota</taxon>
        <taxon>Agaricomycotina</taxon>
        <taxon>Agaricomycetes</taxon>
        <taxon>Agaricomycetidae</taxon>
        <taxon>Boletales</taxon>
        <taxon>Paxilineae</taxon>
        <taxon>Paxillaceae</taxon>
        <taxon>Paxillus</taxon>
    </lineage>
</organism>
<dbReference type="STRING" id="930991.A0A0D0DWW3"/>
<dbReference type="GO" id="GO:0005829">
    <property type="term" value="C:cytosol"/>
    <property type="evidence" value="ECO:0007669"/>
    <property type="project" value="TreeGrafter"/>
</dbReference>
<dbReference type="PANTHER" id="PTHR12452:SF0">
    <property type="entry name" value="THIOREDOXIN DOMAIN-CONTAINING PROTEIN 17"/>
    <property type="match status" value="1"/>
</dbReference>
<sequence length="130" mass="14754">MPLREVQFPLDMESPRSRKEEILIFFSSRVAETNLLWCPDCVAVEKLIVDTFNLEQGPSAVLVYVGQRSEWKSPDNIFRKEPWNVTSIPTIIKLNNAGQETGRLVDGQNLVSEELSSFLGQWQPSRGCSL</sequence>
<dbReference type="GO" id="GO:0047134">
    <property type="term" value="F:protein-disulfide reductase [NAD(P)H] activity"/>
    <property type="evidence" value="ECO:0007669"/>
    <property type="project" value="InterPro"/>
</dbReference>
<dbReference type="AlphaFoldDB" id="A0A0D0DWW3"/>
<protein>
    <recommendedName>
        <fullName evidence="2">Thioredoxin domain-containing protein</fullName>
    </recommendedName>
</protein>
<dbReference type="EMBL" id="KN825548">
    <property type="protein sequence ID" value="KIK87035.1"/>
    <property type="molecule type" value="Genomic_DNA"/>
</dbReference>
<proteinExistence type="inferred from homology"/>
<gene>
    <name evidence="3" type="ORF">PAXRUDRAFT_691165</name>
</gene>
<dbReference type="InParanoid" id="A0A0D0DWW3"/>
<evidence type="ECO:0000313" key="4">
    <source>
        <dbReference type="Proteomes" id="UP000054538"/>
    </source>
</evidence>
<evidence type="ECO:0000256" key="1">
    <source>
        <dbReference type="ARBA" id="ARBA00008987"/>
    </source>
</evidence>
<comment type="similarity">
    <text evidence="1">Belongs to the thioredoxin family.</text>
</comment>
<keyword evidence="4" id="KW-1185">Reference proteome</keyword>
<dbReference type="Gene3D" id="3.40.30.10">
    <property type="entry name" value="Glutaredoxin"/>
    <property type="match status" value="1"/>
</dbReference>
<dbReference type="FunCoup" id="A0A0D0DWW3">
    <property type="interactions" value="296"/>
</dbReference>